<accession>A0A4V5NE39</accession>
<evidence type="ECO:0000313" key="4">
    <source>
        <dbReference type="Proteomes" id="UP000309340"/>
    </source>
</evidence>
<feature type="compositionally biased region" description="Basic residues" evidence="1">
    <location>
        <begin position="498"/>
        <end position="511"/>
    </location>
</feature>
<dbReference type="InterPro" id="IPR040459">
    <property type="entry name" value="MJ1316"/>
</dbReference>
<keyword evidence="4" id="KW-1185">Reference proteome</keyword>
<name>A0A4V5NE39_9PEZI</name>
<feature type="compositionally biased region" description="Acidic residues" evidence="1">
    <location>
        <begin position="484"/>
        <end position="493"/>
    </location>
</feature>
<dbReference type="Proteomes" id="UP000309340">
    <property type="component" value="Unassembled WGS sequence"/>
</dbReference>
<dbReference type="Pfam" id="PF04457">
    <property type="entry name" value="MJ1316"/>
    <property type="match status" value="1"/>
</dbReference>
<feature type="compositionally biased region" description="Polar residues" evidence="1">
    <location>
        <begin position="525"/>
        <end position="535"/>
    </location>
</feature>
<sequence>MAAPPTHDVDLPSMMANLHTLSLALHAHYIHFLHQDWATSAPRNMRPQRYIFPTSTIALGLWEPGEDVHLVCMTEDRKTTFWDIVTDEMHLEGEPGWALTDSTMTLDWPLLGLTGKRASKLAGTALYLHYALLLPSFSLDLLPQYGIPEYRRRDTVAYMLKHVDLVRHALHLTTALQTSPLAAFPFGPTYRRLRRWVYAMGLLAPKLGLLDGKTLLNLIFGACQGYVFAELEQNPFGFIPSHAKFLDAFFLKSWTWFPAYREAVGANPHGATAMLQALKWTCGKVIEKGGPGGAPMGDLELDRITPATGFKGFLDWSEFFLLVSVECWGSAESMWRFFHIRFENLVKQLAIRLHEVVEGRECVARAWPFLVPCASGVSRVLGLTRRLSAEEVKELTVWLRTCYDGEAEQASMTLRRQTKAKIKIFGKVMECPEEVVMEPMRSGIDQVGGTKGAEMRSSGSPGVGGKVVRTRPVPAAGPSLPRVDEDEGEESETETQKKGGKKKRRQKKKPPKDHPLRVAEAEESGPSTTRATASQGPAPRGDTTQASKDPMRRNDSIPELDQPQLASTIDIPMERLTLNDSNDDAYAPVPERLEKRKKKKRKKTKHPKPSTLPDPSTRPDPSAHPTQDQESPPHAYLRPLPQILSRLRWDPAHRSIAYEIGYRDRFLPELLWMPLEQWGRRRATEAEDFVPEHRVQVVRRVGGGDGDGDGDGEGGVVWDRRGGGWDGTGRETGMGGVG</sequence>
<evidence type="ECO:0000256" key="1">
    <source>
        <dbReference type="SAM" id="MobiDB-lite"/>
    </source>
</evidence>
<gene>
    <name evidence="3" type="ORF">B0A55_10922</name>
</gene>
<evidence type="ECO:0000259" key="2">
    <source>
        <dbReference type="Pfam" id="PF04457"/>
    </source>
</evidence>
<protein>
    <recommendedName>
        <fullName evidence="2">MJ1316 RNA cyclic group end recognition domain-containing protein</fullName>
    </recommendedName>
</protein>
<feature type="region of interest" description="Disordered" evidence="1">
    <location>
        <begin position="700"/>
        <end position="738"/>
    </location>
</feature>
<feature type="domain" description="MJ1316 RNA cyclic group end recognition" evidence="2">
    <location>
        <begin position="637"/>
        <end position="720"/>
    </location>
</feature>
<dbReference type="OrthoDB" id="10263155at2759"/>
<organism evidence="3 4">
    <name type="scientific">Friedmanniomyces simplex</name>
    <dbReference type="NCBI Taxonomy" id="329884"/>
    <lineage>
        <taxon>Eukaryota</taxon>
        <taxon>Fungi</taxon>
        <taxon>Dikarya</taxon>
        <taxon>Ascomycota</taxon>
        <taxon>Pezizomycotina</taxon>
        <taxon>Dothideomycetes</taxon>
        <taxon>Dothideomycetidae</taxon>
        <taxon>Mycosphaerellales</taxon>
        <taxon>Teratosphaeriaceae</taxon>
        <taxon>Friedmanniomyces</taxon>
    </lineage>
</organism>
<dbReference type="EMBL" id="NAJQ01000709">
    <property type="protein sequence ID" value="TKA65739.1"/>
    <property type="molecule type" value="Genomic_DNA"/>
</dbReference>
<evidence type="ECO:0000313" key="3">
    <source>
        <dbReference type="EMBL" id="TKA65739.1"/>
    </source>
</evidence>
<reference evidence="3 4" key="1">
    <citation type="submission" date="2017-03" db="EMBL/GenBank/DDBJ databases">
        <title>Genomes of endolithic fungi from Antarctica.</title>
        <authorList>
            <person name="Coleine C."/>
            <person name="Masonjones S."/>
            <person name="Stajich J.E."/>
        </authorList>
    </citation>
    <scope>NUCLEOTIDE SEQUENCE [LARGE SCALE GENOMIC DNA]</scope>
    <source>
        <strain evidence="3 4">CCFEE 5184</strain>
    </source>
</reference>
<comment type="caution">
    <text evidence="3">The sequence shown here is derived from an EMBL/GenBank/DDBJ whole genome shotgun (WGS) entry which is preliminary data.</text>
</comment>
<feature type="region of interest" description="Disordered" evidence="1">
    <location>
        <begin position="444"/>
        <end position="636"/>
    </location>
</feature>
<dbReference type="AlphaFoldDB" id="A0A4V5NE39"/>
<dbReference type="STRING" id="329884.A0A4V5NE39"/>
<proteinExistence type="predicted"/>
<feature type="compositionally biased region" description="Gly residues" evidence="1">
    <location>
        <begin position="724"/>
        <end position="738"/>
    </location>
</feature>
<feature type="compositionally biased region" description="Basic residues" evidence="1">
    <location>
        <begin position="595"/>
        <end position="608"/>
    </location>
</feature>